<keyword evidence="2" id="KW-1185">Reference proteome</keyword>
<dbReference type="HOGENOM" id="CLU_539877_0_0_1"/>
<evidence type="ECO:0000313" key="2">
    <source>
        <dbReference type="Proteomes" id="UP000016935"/>
    </source>
</evidence>
<dbReference type="eggNOG" id="ENOG502SI3C">
    <property type="taxonomic scope" value="Eukaryota"/>
</dbReference>
<evidence type="ECO:0008006" key="3">
    <source>
        <dbReference type="Google" id="ProtNLM"/>
    </source>
</evidence>
<gene>
    <name evidence="1" type="ORF">SETTUDRAFT_111413</name>
</gene>
<protein>
    <recommendedName>
        <fullName evidence="3">Clr5 domain-containing protein</fullName>
    </recommendedName>
</protein>
<reference evidence="1 2" key="2">
    <citation type="journal article" date="2013" name="PLoS Genet.">
        <title>Comparative genome structure, secondary metabolite, and effector coding capacity across Cochliobolus pathogens.</title>
        <authorList>
            <person name="Condon B.J."/>
            <person name="Leng Y."/>
            <person name="Wu D."/>
            <person name="Bushley K.E."/>
            <person name="Ohm R.A."/>
            <person name="Otillar R."/>
            <person name="Martin J."/>
            <person name="Schackwitz W."/>
            <person name="Grimwood J."/>
            <person name="MohdZainudin N."/>
            <person name="Xue C."/>
            <person name="Wang R."/>
            <person name="Manning V.A."/>
            <person name="Dhillon B."/>
            <person name="Tu Z.J."/>
            <person name="Steffenson B.J."/>
            <person name="Salamov A."/>
            <person name="Sun H."/>
            <person name="Lowry S."/>
            <person name="LaButti K."/>
            <person name="Han J."/>
            <person name="Copeland A."/>
            <person name="Lindquist E."/>
            <person name="Barry K."/>
            <person name="Schmutz J."/>
            <person name="Baker S.E."/>
            <person name="Ciuffetti L.M."/>
            <person name="Grigoriev I.V."/>
            <person name="Zhong S."/>
            <person name="Turgeon B.G."/>
        </authorList>
    </citation>
    <scope>NUCLEOTIDE SEQUENCE [LARGE SCALE GENOMIC DNA]</scope>
    <source>
        <strain evidence="2">28A</strain>
    </source>
</reference>
<proteinExistence type="predicted"/>
<dbReference type="EMBL" id="KB908648">
    <property type="protein sequence ID" value="EOA85694.1"/>
    <property type="molecule type" value="Genomic_DNA"/>
</dbReference>
<organism evidence="1 2">
    <name type="scientific">Exserohilum turcicum (strain 28A)</name>
    <name type="common">Northern leaf blight fungus</name>
    <name type="synonym">Setosphaeria turcica</name>
    <dbReference type="NCBI Taxonomy" id="671987"/>
    <lineage>
        <taxon>Eukaryota</taxon>
        <taxon>Fungi</taxon>
        <taxon>Dikarya</taxon>
        <taxon>Ascomycota</taxon>
        <taxon>Pezizomycotina</taxon>
        <taxon>Dothideomycetes</taxon>
        <taxon>Pleosporomycetidae</taxon>
        <taxon>Pleosporales</taxon>
        <taxon>Pleosporineae</taxon>
        <taxon>Pleosporaceae</taxon>
        <taxon>Exserohilum</taxon>
    </lineage>
</organism>
<dbReference type="OrthoDB" id="3792344at2759"/>
<dbReference type="RefSeq" id="XP_008026650.1">
    <property type="nucleotide sequence ID" value="XM_008028459.1"/>
</dbReference>
<dbReference type="Proteomes" id="UP000016935">
    <property type="component" value="Unassembled WGS sequence"/>
</dbReference>
<dbReference type="AlphaFoldDB" id="R0K8A7"/>
<reference evidence="1 2" key="1">
    <citation type="journal article" date="2012" name="PLoS Pathog.">
        <title>Diverse lifestyles and strategies of plant pathogenesis encoded in the genomes of eighteen Dothideomycetes fungi.</title>
        <authorList>
            <person name="Ohm R.A."/>
            <person name="Feau N."/>
            <person name="Henrissat B."/>
            <person name="Schoch C.L."/>
            <person name="Horwitz B.A."/>
            <person name="Barry K.W."/>
            <person name="Condon B.J."/>
            <person name="Copeland A.C."/>
            <person name="Dhillon B."/>
            <person name="Glaser F."/>
            <person name="Hesse C.N."/>
            <person name="Kosti I."/>
            <person name="LaButti K."/>
            <person name="Lindquist E.A."/>
            <person name="Lucas S."/>
            <person name="Salamov A.A."/>
            <person name="Bradshaw R.E."/>
            <person name="Ciuffetti L."/>
            <person name="Hamelin R.C."/>
            <person name="Kema G.H.J."/>
            <person name="Lawrence C."/>
            <person name="Scott J.A."/>
            <person name="Spatafora J.W."/>
            <person name="Turgeon B.G."/>
            <person name="de Wit P.J.G.M."/>
            <person name="Zhong S."/>
            <person name="Goodwin S.B."/>
            <person name="Grigoriev I.V."/>
        </authorList>
    </citation>
    <scope>NUCLEOTIDE SEQUENCE [LARGE SCALE GENOMIC DNA]</scope>
    <source>
        <strain evidence="2">28A</strain>
    </source>
</reference>
<dbReference type="GeneID" id="19395489"/>
<name>R0K8A7_EXST2</name>
<accession>R0K8A7</accession>
<sequence length="505" mass="57986">MSSASNFDIISKLYHDVVQLYVLDGHTLNEVKGLVEKQEPNVNMTIAQWKSHLRAMRIHKNNSSAGSGLALTIMKEMGYGSDQCMVLSNGILLDMLEVERYRKRRKSLESSPGLCSPSQDLIFVPLSFKFSQISDLGYFKSFRRLLWFTSVHFDTCFDRGIWTTDERGVYCRSDVLKSGLSNLSRLHNMICAALEYMRRGHSSAGWIKIRAAFELLKAVVQTYHHRQLPDLLAIVLILHRADRSDLVRVLMEQLHGLAEIILQRNDPRKKVFQEISQLSMDAAGDLYVAFDACCRQLWMKKAAGDDKIKAYYGYNQASLPRTTSGGFYSLYDRKSGREIRDILQQVDQKFEPFEHPRICLWHTAIRYLIQEKELDEAKAVCNHLMASMLHCQEPSAQSQQRQWNVDISLTYYLLGSINEYHNLPSEAVRCFRFCVIERSKVIAEESWDPTLCAALNKIQDLAPRTSDFDLLDYSTRLLGAIESALAKEDMMRSELWHLQNVANNS</sequence>
<dbReference type="STRING" id="671987.R0K8A7"/>
<evidence type="ECO:0000313" key="1">
    <source>
        <dbReference type="EMBL" id="EOA85694.1"/>
    </source>
</evidence>